<accession>A0A377DP66</accession>
<protein>
    <submittedName>
        <fullName evidence="1">Phage terminase large subunit</fullName>
    </submittedName>
</protein>
<evidence type="ECO:0000313" key="1">
    <source>
        <dbReference type="EMBL" id="STM37903.1"/>
    </source>
</evidence>
<reference evidence="1 2" key="1">
    <citation type="submission" date="2018-06" db="EMBL/GenBank/DDBJ databases">
        <authorList>
            <consortium name="Pathogen Informatics"/>
            <person name="Doyle S."/>
        </authorList>
    </citation>
    <scope>NUCLEOTIDE SEQUENCE [LARGE SCALE GENOMIC DNA]</scope>
    <source>
        <strain evidence="1 2">NCTC8500</strain>
    </source>
</reference>
<dbReference type="Gene3D" id="3.30.420.240">
    <property type="match status" value="1"/>
</dbReference>
<evidence type="ECO:0000313" key="2">
    <source>
        <dbReference type="Proteomes" id="UP000254429"/>
    </source>
</evidence>
<organism evidence="1 2">
    <name type="scientific">Escherichia coli</name>
    <dbReference type="NCBI Taxonomy" id="562"/>
    <lineage>
        <taxon>Bacteria</taxon>
        <taxon>Pseudomonadati</taxon>
        <taxon>Pseudomonadota</taxon>
        <taxon>Gammaproteobacteria</taxon>
        <taxon>Enterobacterales</taxon>
        <taxon>Enterobacteriaceae</taxon>
        <taxon>Escherichia</taxon>
    </lineage>
</organism>
<name>A0A377DP66_ECOLX</name>
<sequence>MLSFDKEAIGEKMLEKLFAELTQIQRKFNNNGKLELMTKVEMKQKLGIPSPNLADALMMCMHCPESAAQPDYSSYSIPCGVG</sequence>
<gene>
    <name evidence="1" type="ORF">NCTC8500_01661</name>
</gene>
<dbReference type="EMBL" id="UGFG01000001">
    <property type="protein sequence ID" value="STM37903.1"/>
    <property type="molecule type" value="Genomic_DNA"/>
</dbReference>
<proteinExistence type="predicted"/>
<dbReference type="Proteomes" id="UP000254429">
    <property type="component" value="Unassembled WGS sequence"/>
</dbReference>
<dbReference type="AlphaFoldDB" id="A0A377DP66"/>